<dbReference type="EMBL" id="GBRH01218025">
    <property type="protein sequence ID" value="JAD79870.1"/>
    <property type="molecule type" value="Transcribed_RNA"/>
</dbReference>
<reference evidence="1" key="1">
    <citation type="submission" date="2014-09" db="EMBL/GenBank/DDBJ databases">
        <authorList>
            <person name="Magalhaes I.L.F."/>
            <person name="Oliveira U."/>
            <person name="Santos F.R."/>
            <person name="Vidigal T.H.D.A."/>
            <person name="Brescovit A.D."/>
            <person name="Santos A.J."/>
        </authorList>
    </citation>
    <scope>NUCLEOTIDE SEQUENCE</scope>
    <source>
        <tissue evidence="1">Shoot tissue taken approximately 20 cm above the soil surface</tissue>
    </source>
</reference>
<reference evidence="1" key="2">
    <citation type="journal article" date="2015" name="Data Brief">
        <title>Shoot transcriptome of the giant reed, Arundo donax.</title>
        <authorList>
            <person name="Barrero R.A."/>
            <person name="Guerrero F.D."/>
            <person name="Moolhuijzen P."/>
            <person name="Goolsby J.A."/>
            <person name="Tidwell J."/>
            <person name="Bellgard S.E."/>
            <person name="Bellgard M.I."/>
        </authorList>
    </citation>
    <scope>NUCLEOTIDE SEQUENCE</scope>
    <source>
        <tissue evidence="1">Shoot tissue taken approximately 20 cm above the soil surface</tissue>
    </source>
</reference>
<organism evidence="1">
    <name type="scientific">Arundo donax</name>
    <name type="common">Giant reed</name>
    <name type="synonym">Donax arundinaceus</name>
    <dbReference type="NCBI Taxonomy" id="35708"/>
    <lineage>
        <taxon>Eukaryota</taxon>
        <taxon>Viridiplantae</taxon>
        <taxon>Streptophyta</taxon>
        <taxon>Embryophyta</taxon>
        <taxon>Tracheophyta</taxon>
        <taxon>Spermatophyta</taxon>
        <taxon>Magnoliopsida</taxon>
        <taxon>Liliopsida</taxon>
        <taxon>Poales</taxon>
        <taxon>Poaceae</taxon>
        <taxon>PACMAD clade</taxon>
        <taxon>Arundinoideae</taxon>
        <taxon>Arundineae</taxon>
        <taxon>Arundo</taxon>
    </lineage>
</organism>
<evidence type="ECO:0000313" key="1">
    <source>
        <dbReference type="EMBL" id="JAD79870.1"/>
    </source>
</evidence>
<dbReference type="AlphaFoldDB" id="A0A0A9D2I8"/>
<protein>
    <submittedName>
        <fullName evidence="1">Uncharacterized protein</fullName>
    </submittedName>
</protein>
<name>A0A0A9D2I8_ARUDO</name>
<proteinExistence type="predicted"/>
<sequence length="112" mass="12541">MNILVKCTVESTWTFDYDILQWYNSIMEHFYSILVPIQTTLGKTQHSLLSTSPSPTRESMEHQYRLTYHLPNMTTGEFNRSSRKDDSPTYAAASAELSPGLLSVSICSAGGS</sequence>
<accession>A0A0A9D2I8</accession>